<sequence length="118" mass="12662">MMRLTSFLGLLLATFVVMCIGFTSADNIFAKNVNNGLRRLHMSYHVQEERGPSDAFAKLMSGLMSGDDAVAKLSKIIANSDSAFKATDDEVAKMSVLIKKANAGNGIGLTDDEIAKFA</sequence>
<keyword evidence="1" id="KW-0732">Signal</keyword>
<feature type="non-terminal residue" evidence="2">
    <location>
        <position position="118"/>
    </location>
</feature>
<name>A0A2P4XBJ0_9STRA</name>
<accession>A0A2P4XBJ0</accession>
<dbReference type="EMBL" id="NCKW01015483">
    <property type="protein sequence ID" value="POM62899.1"/>
    <property type="molecule type" value="Genomic_DNA"/>
</dbReference>
<feature type="signal peptide" evidence="1">
    <location>
        <begin position="1"/>
        <end position="25"/>
    </location>
</feature>
<feature type="chain" id="PRO_5015163540" description="Secreted RxLR effector peptide protein" evidence="1">
    <location>
        <begin position="26"/>
        <end position="118"/>
    </location>
</feature>
<organism evidence="2 3">
    <name type="scientific">Phytophthora palmivora</name>
    <dbReference type="NCBI Taxonomy" id="4796"/>
    <lineage>
        <taxon>Eukaryota</taxon>
        <taxon>Sar</taxon>
        <taxon>Stramenopiles</taxon>
        <taxon>Oomycota</taxon>
        <taxon>Peronosporomycetes</taxon>
        <taxon>Peronosporales</taxon>
        <taxon>Peronosporaceae</taxon>
        <taxon>Phytophthora</taxon>
    </lineage>
</organism>
<proteinExistence type="predicted"/>
<dbReference type="AlphaFoldDB" id="A0A2P4XBJ0"/>
<dbReference type="Proteomes" id="UP000237271">
    <property type="component" value="Unassembled WGS sequence"/>
</dbReference>
<evidence type="ECO:0000256" key="1">
    <source>
        <dbReference type="SAM" id="SignalP"/>
    </source>
</evidence>
<reference evidence="2 3" key="1">
    <citation type="journal article" date="2017" name="Genome Biol. Evol.">
        <title>Phytophthora megakarya and P. palmivora, closely related causal agents of cacao black pod rot, underwent increases in genome sizes and gene numbers by different mechanisms.</title>
        <authorList>
            <person name="Ali S.S."/>
            <person name="Shao J."/>
            <person name="Lary D.J."/>
            <person name="Kronmiller B."/>
            <person name="Shen D."/>
            <person name="Strem M.D."/>
            <person name="Amoako-Attah I."/>
            <person name="Akrofi A.Y."/>
            <person name="Begoude B.A."/>
            <person name="Ten Hoopen G.M."/>
            <person name="Coulibaly K."/>
            <person name="Kebe B.I."/>
            <person name="Melnick R.L."/>
            <person name="Guiltinan M.J."/>
            <person name="Tyler B.M."/>
            <person name="Meinhardt L.W."/>
            <person name="Bailey B.A."/>
        </authorList>
    </citation>
    <scope>NUCLEOTIDE SEQUENCE [LARGE SCALE GENOMIC DNA]</scope>
    <source>
        <strain evidence="3">sbr112.9</strain>
    </source>
</reference>
<evidence type="ECO:0008006" key="4">
    <source>
        <dbReference type="Google" id="ProtNLM"/>
    </source>
</evidence>
<evidence type="ECO:0000313" key="3">
    <source>
        <dbReference type="Proteomes" id="UP000237271"/>
    </source>
</evidence>
<protein>
    <recommendedName>
        <fullName evidence="4">Secreted RxLR effector peptide protein</fullName>
    </recommendedName>
</protein>
<evidence type="ECO:0000313" key="2">
    <source>
        <dbReference type="EMBL" id="POM62899.1"/>
    </source>
</evidence>
<comment type="caution">
    <text evidence="2">The sequence shown here is derived from an EMBL/GenBank/DDBJ whole genome shotgun (WGS) entry which is preliminary data.</text>
</comment>
<gene>
    <name evidence="2" type="ORF">PHPALM_27876</name>
</gene>
<keyword evidence="3" id="KW-1185">Reference proteome</keyword>